<dbReference type="PIRSF" id="PIRSF001500">
    <property type="entry name" value="Chor_mut_pdt_Ppr"/>
    <property type="match status" value="1"/>
</dbReference>
<protein>
    <recommendedName>
        <fullName evidence="2">prephenate dehydratase</fullName>
        <ecNumber evidence="2">4.2.1.51</ecNumber>
    </recommendedName>
</protein>
<dbReference type="RefSeq" id="WP_083480346.1">
    <property type="nucleotide sequence ID" value="NZ_CYPR01000085.1"/>
</dbReference>
<dbReference type="EC" id="4.2.1.51" evidence="2"/>
<dbReference type="PROSITE" id="PS51671">
    <property type="entry name" value="ACT"/>
    <property type="match status" value="1"/>
</dbReference>
<dbReference type="InterPro" id="IPR001086">
    <property type="entry name" value="Preph_deHydtase"/>
</dbReference>
<dbReference type="InterPro" id="IPR002912">
    <property type="entry name" value="ACT_dom"/>
</dbReference>
<keyword evidence="5" id="KW-0584">Phenylalanine biosynthesis</keyword>
<dbReference type="Proteomes" id="UP000049455">
    <property type="component" value="Unassembled WGS sequence"/>
</dbReference>
<feature type="domain" description="Prephenate dehydratase" evidence="9">
    <location>
        <begin position="3"/>
        <end position="178"/>
    </location>
</feature>
<evidence type="ECO:0000256" key="5">
    <source>
        <dbReference type="ARBA" id="ARBA00023222"/>
    </source>
</evidence>
<dbReference type="PROSITE" id="PS51171">
    <property type="entry name" value="PREPHENATE_DEHYDR_3"/>
    <property type="match status" value="1"/>
</dbReference>
<dbReference type="InterPro" id="IPR018528">
    <property type="entry name" value="Preph_deHydtase_CS"/>
</dbReference>
<evidence type="ECO:0000256" key="8">
    <source>
        <dbReference type="PIRSR" id="PIRSR001500-2"/>
    </source>
</evidence>
<feature type="site" description="Essential for prephenate dehydratase activity" evidence="8">
    <location>
        <position position="171"/>
    </location>
</feature>
<dbReference type="InterPro" id="IPR045865">
    <property type="entry name" value="ACT-like_dom_sf"/>
</dbReference>
<keyword evidence="3" id="KW-0028">Amino-acid biosynthesis</keyword>
<dbReference type="Gene3D" id="3.30.70.260">
    <property type="match status" value="1"/>
</dbReference>
<evidence type="ECO:0000313" key="11">
    <source>
        <dbReference type="EMBL" id="CUH38242.1"/>
    </source>
</evidence>
<proteinExistence type="predicted"/>
<keyword evidence="4" id="KW-0057">Aromatic amino acid biosynthesis</keyword>
<sequence length="300" mass="32429">MGSIAFQGELGAYSHQACHEARPDHAPLPCPTFEDAIEAVREGRADLAMLPVENSTYGRVADIHSLLPESGLHIVAEAFVRVHINLLALPGATLEDVRVAQSHTVLLGQCRTFLQRHGIRSRVGADTAGSAQQIAAAGDRSEAALASEMAGQIYGLEILARHIEDHDRNTTRFLLMARDPERPVVGSSPIKTTFVFRVRNIPAALYKAMGGFATNGVNMTKLESYMVDGSFSATQFYADIEGHPDDPAVARALEELDYFTSKIDILGVYPADPEHFQGGALAEDQAARSIRPAKSATRPL</sequence>
<evidence type="ECO:0000256" key="6">
    <source>
        <dbReference type="ARBA" id="ARBA00023239"/>
    </source>
</evidence>
<name>A0A0M7BA27_9RHOB</name>
<dbReference type="SUPFAM" id="SSF55021">
    <property type="entry name" value="ACT-like"/>
    <property type="match status" value="1"/>
</dbReference>
<feature type="domain" description="ACT" evidence="10">
    <location>
        <begin position="193"/>
        <end position="270"/>
    </location>
</feature>
<accession>A0A0M7BA27</accession>
<evidence type="ECO:0000256" key="7">
    <source>
        <dbReference type="ARBA" id="ARBA00047848"/>
    </source>
</evidence>
<comment type="pathway">
    <text evidence="1">Amino-acid biosynthesis; L-phenylalanine biosynthesis; phenylpyruvate from prephenate: step 1/1.</text>
</comment>
<dbReference type="PANTHER" id="PTHR21022:SF19">
    <property type="entry name" value="PREPHENATE DEHYDRATASE-RELATED"/>
    <property type="match status" value="1"/>
</dbReference>
<dbReference type="Pfam" id="PF00800">
    <property type="entry name" value="PDT"/>
    <property type="match status" value="1"/>
</dbReference>
<reference evidence="11 12" key="1">
    <citation type="submission" date="2015-09" db="EMBL/GenBank/DDBJ databases">
        <authorList>
            <person name="Jackson K.R."/>
            <person name="Lunt B.L."/>
            <person name="Fisher J.N.B."/>
            <person name="Gardner A.V."/>
            <person name="Bailey M.E."/>
            <person name="Deus L.M."/>
            <person name="Earl A.S."/>
            <person name="Gibby P.D."/>
            <person name="Hartmann K.A."/>
            <person name="Liu J.E."/>
            <person name="Manci A.M."/>
            <person name="Nielsen D.A."/>
            <person name="Solomon M.B."/>
            <person name="Breakwell D.P."/>
            <person name="Burnett S.H."/>
            <person name="Grose J.H."/>
        </authorList>
    </citation>
    <scope>NUCLEOTIDE SEQUENCE [LARGE SCALE GENOMIC DNA]</scope>
    <source>
        <strain evidence="11 12">CECT 7799</strain>
    </source>
</reference>
<keyword evidence="6" id="KW-0456">Lyase</keyword>
<dbReference type="UniPathway" id="UPA00121">
    <property type="reaction ID" value="UER00345"/>
</dbReference>
<evidence type="ECO:0000256" key="1">
    <source>
        <dbReference type="ARBA" id="ARBA00004741"/>
    </source>
</evidence>
<dbReference type="GO" id="GO:0005737">
    <property type="term" value="C:cytoplasm"/>
    <property type="evidence" value="ECO:0007669"/>
    <property type="project" value="TreeGrafter"/>
</dbReference>
<dbReference type="PANTHER" id="PTHR21022">
    <property type="entry name" value="PREPHENATE DEHYDRATASE P PROTEIN"/>
    <property type="match status" value="1"/>
</dbReference>
<dbReference type="PROSITE" id="PS00857">
    <property type="entry name" value="PREPHENATE_DEHYDR_1"/>
    <property type="match status" value="1"/>
</dbReference>
<dbReference type="GO" id="GO:0009094">
    <property type="term" value="P:L-phenylalanine biosynthetic process"/>
    <property type="evidence" value="ECO:0007669"/>
    <property type="project" value="UniProtKB-UniPathway"/>
</dbReference>
<dbReference type="SUPFAM" id="SSF53850">
    <property type="entry name" value="Periplasmic binding protein-like II"/>
    <property type="match status" value="1"/>
</dbReference>
<dbReference type="Gene3D" id="3.40.190.10">
    <property type="entry name" value="Periplasmic binding protein-like II"/>
    <property type="match status" value="2"/>
</dbReference>
<organism evidence="11 12">
    <name type="scientific">Jannaschia seosinensis</name>
    <dbReference type="NCBI Taxonomy" id="313367"/>
    <lineage>
        <taxon>Bacteria</taxon>
        <taxon>Pseudomonadati</taxon>
        <taxon>Pseudomonadota</taxon>
        <taxon>Alphaproteobacteria</taxon>
        <taxon>Rhodobacterales</taxon>
        <taxon>Roseobacteraceae</taxon>
        <taxon>Jannaschia</taxon>
    </lineage>
</organism>
<dbReference type="STRING" id="313367.JSE7799_01381"/>
<evidence type="ECO:0000256" key="4">
    <source>
        <dbReference type="ARBA" id="ARBA00023141"/>
    </source>
</evidence>
<dbReference type="GO" id="GO:0004664">
    <property type="term" value="F:prephenate dehydratase activity"/>
    <property type="evidence" value="ECO:0007669"/>
    <property type="project" value="UniProtKB-EC"/>
</dbReference>
<evidence type="ECO:0000259" key="10">
    <source>
        <dbReference type="PROSITE" id="PS51671"/>
    </source>
</evidence>
<keyword evidence="12" id="KW-1185">Reference proteome</keyword>
<dbReference type="CDD" id="cd04905">
    <property type="entry name" value="ACT_CM-PDT"/>
    <property type="match status" value="1"/>
</dbReference>
<evidence type="ECO:0000313" key="12">
    <source>
        <dbReference type="Proteomes" id="UP000049455"/>
    </source>
</evidence>
<evidence type="ECO:0000256" key="3">
    <source>
        <dbReference type="ARBA" id="ARBA00022605"/>
    </source>
</evidence>
<comment type="catalytic activity">
    <reaction evidence="7">
        <text>prephenate + H(+) = 3-phenylpyruvate + CO2 + H2O</text>
        <dbReference type="Rhea" id="RHEA:21648"/>
        <dbReference type="ChEBI" id="CHEBI:15377"/>
        <dbReference type="ChEBI" id="CHEBI:15378"/>
        <dbReference type="ChEBI" id="CHEBI:16526"/>
        <dbReference type="ChEBI" id="CHEBI:18005"/>
        <dbReference type="ChEBI" id="CHEBI:29934"/>
        <dbReference type="EC" id="4.2.1.51"/>
    </reaction>
</comment>
<dbReference type="OrthoDB" id="9802281at2"/>
<gene>
    <name evidence="11" type="primary">pheA</name>
    <name evidence="11" type="ORF">JSE7799_01381</name>
</gene>
<evidence type="ECO:0000256" key="2">
    <source>
        <dbReference type="ARBA" id="ARBA00013147"/>
    </source>
</evidence>
<dbReference type="InterPro" id="IPR008242">
    <property type="entry name" value="Chor_mutase/pphenate_deHydtase"/>
</dbReference>
<dbReference type="AlphaFoldDB" id="A0A0M7BA27"/>
<evidence type="ECO:0000259" key="9">
    <source>
        <dbReference type="PROSITE" id="PS51171"/>
    </source>
</evidence>
<dbReference type="CDD" id="cd13631">
    <property type="entry name" value="PBP2_Ct-PDT_like"/>
    <property type="match status" value="1"/>
</dbReference>
<dbReference type="EMBL" id="CYPR01000085">
    <property type="protein sequence ID" value="CUH38242.1"/>
    <property type="molecule type" value="Genomic_DNA"/>
</dbReference>
<dbReference type="NCBIfam" id="NF008866">
    <property type="entry name" value="PRK11899.1"/>
    <property type="match status" value="1"/>
</dbReference>